<dbReference type="Gene3D" id="1.10.8.590">
    <property type="match status" value="1"/>
</dbReference>
<dbReference type="Gene3D" id="3.40.1280.10">
    <property type="match status" value="1"/>
</dbReference>
<keyword evidence="5" id="KW-0819">tRNA processing</keyword>
<dbReference type="GO" id="GO:0003723">
    <property type="term" value="F:RNA binding"/>
    <property type="evidence" value="ECO:0007669"/>
    <property type="project" value="InterPro"/>
</dbReference>
<keyword evidence="4 5" id="KW-0949">S-adenosyl-L-methionine</keyword>
<dbReference type="Pfam" id="PF00588">
    <property type="entry name" value="SpoU_methylase"/>
    <property type="match status" value="1"/>
</dbReference>
<comment type="caution">
    <text evidence="7">The sequence shown here is derived from an EMBL/GenBank/DDBJ whole genome shotgun (WGS) entry which is preliminary data.</text>
</comment>
<dbReference type="CDD" id="cd18093">
    <property type="entry name" value="SpoU-like_TrmJ"/>
    <property type="match status" value="1"/>
</dbReference>
<dbReference type="NCBIfam" id="NF011694">
    <property type="entry name" value="PRK15114.1"/>
    <property type="match status" value="1"/>
</dbReference>
<reference evidence="8 10" key="2">
    <citation type="submission" date="2019-05" db="EMBL/GenBank/DDBJ databases">
        <title>Pasteurellaceae isolates from reptiles.</title>
        <authorList>
            <person name="Bojesen A.M."/>
            <person name="Lund E."/>
        </authorList>
    </citation>
    <scope>NUCLEOTIDE SEQUENCE [LARGE SCALE GENOMIC DNA]</scope>
    <source>
        <strain evidence="8 10">ELNT2x</strain>
    </source>
</reference>
<evidence type="ECO:0000313" key="8">
    <source>
        <dbReference type="EMBL" id="TNG92439.1"/>
    </source>
</evidence>
<keyword evidence="10" id="KW-1185">Reference proteome</keyword>
<reference evidence="7 9" key="1">
    <citation type="submission" date="2019-03" db="EMBL/GenBank/DDBJ databases">
        <title>Genomic Encyclopedia of Type Strains, Phase IV (KMG-IV): sequencing the most valuable type-strain genomes for metagenomic binning, comparative biology and taxonomic classification.</title>
        <authorList>
            <person name="Goeker M."/>
        </authorList>
    </citation>
    <scope>NUCLEOTIDE SEQUENCE [LARGE SCALE GENOMIC DNA]</scope>
    <source>
        <strain evidence="7 9">DSM 28140</strain>
    </source>
</reference>
<comment type="subunit">
    <text evidence="5">Homodimer.</text>
</comment>
<dbReference type="GO" id="GO:0160206">
    <property type="term" value="F:tRNA (cytidine(32)/uridine(32)-2'-O)-methyltransferase activity"/>
    <property type="evidence" value="ECO:0007669"/>
    <property type="project" value="UniProtKB-EC"/>
</dbReference>
<protein>
    <recommendedName>
        <fullName evidence="5">tRNA (cytidine/uridine-2'-O-)-methyltransferase TrmJ</fullName>
        <ecNumber evidence="5">2.1.1.200</ecNumber>
    </recommendedName>
    <alternativeName>
        <fullName evidence="5">tRNA (cytidine(32)/uridine(32)-2'-O)-methyltransferase</fullName>
    </alternativeName>
    <alternativeName>
        <fullName evidence="5">tRNA Cm32/Um32 methyltransferase</fullName>
    </alternativeName>
</protein>
<comment type="subcellular location">
    <subcellularLocation>
        <location evidence="5">Cytoplasm</location>
    </subcellularLocation>
</comment>
<dbReference type="PANTHER" id="PTHR42786">
    <property type="entry name" value="TRNA/RRNA METHYLTRANSFERASE"/>
    <property type="match status" value="1"/>
</dbReference>
<evidence type="ECO:0000259" key="6">
    <source>
        <dbReference type="Pfam" id="PF00588"/>
    </source>
</evidence>
<gene>
    <name evidence="5 8" type="primary">trmJ</name>
    <name evidence="7" type="ORF">EDC16_105115</name>
    <name evidence="8" type="ORF">FHQ21_04180</name>
</gene>
<comment type="catalytic activity">
    <reaction evidence="5">
        <text>cytidine(32) in tRNA + S-adenosyl-L-methionine = 2'-O-methylcytidine(32) in tRNA + S-adenosyl-L-homocysteine + H(+)</text>
        <dbReference type="Rhea" id="RHEA:42932"/>
        <dbReference type="Rhea" id="RHEA-COMP:10288"/>
        <dbReference type="Rhea" id="RHEA-COMP:10289"/>
        <dbReference type="ChEBI" id="CHEBI:15378"/>
        <dbReference type="ChEBI" id="CHEBI:57856"/>
        <dbReference type="ChEBI" id="CHEBI:59789"/>
        <dbReference type="ChEBI" id="CHEBI:74495"/>
        <dbReference type="ChEBI" id="CHEBI:82748"/>
        <dbReference type="EC" id="2.1.1.200"/>
    </reaction>
</comment>
<evidence type="ECO:0000256" key="5">
    <source>
        <dbReference type="RuleBase" id="RU362024"/>
    </source>
</evidence>
<dbReference type="AlphaFoldDB" id="A0A4R3Y5Y5"/>
<dbReference type="PIRSF" id="PIRSF004808">
    <property type="entry name" value="LasT"/>
    <property type="match status" value="1"/>
</dbReference>
<evidence type="ECO:0000313" key="7">
    <source>
        <dbReference type="EMBL" id="TCV87197.1"/>
    </source>
</evidence>
<evidence type="ECO:0000313" key="10">
    <source>
        <dbReference type="Proteomes" id="UP000305526"/>
    </source>
</evidence>
<dbReference type="Proteomes" id="UP000294619">
    <property type="component" value="Unassembled WGS sequence"/>
</dbReference>
<comment type="similarity">
    <text evidence="1">Belongs to the class IV-like SAM-binding methyltransferase superfamily. RNA methyltransferase TrmH family.</text>
</comment>
<comment type="catalytic activity">
    <reaction evidence="5">
        <text>uridine(32) in tRNA + S-adenosyl-L-methionine = 2'-O-methyluridine(32) in tRNA + S-adenosyl-L-homocysteine + H(+)</text>
        <dbReference type="Rhea" id="RHEA:42936"/>
        <dbReference type="Rhea" id="RHEA-COMP:10107"/>
        <dbReference type="Rhea" id="RHEA-COMP:10290"/>
        <dbReference type="ChEBI" id="CHEBI:15378"/>
        <dbReference type="ChEBI" id="CHEBI:57856"/>
        <dbReference type="ChEBI" id="CHEBI:59789"/>
        <dbReference type="ChEBI" id="CHEBI:65315"/>
        <dbReference type="ChEBI" id="CHEBI:74478"/>
        <dbReference type="EC" id="2.1.1.200"/>
    </reaction>
</comment>
<dbReference type="EMBL" id="VDGV01000029">
    <property type="protein sequence ID" value="TNG92439.1"/>
    <property type="molecule type" value="Genomic_DNA"/>
</dbReference>
<evidence type="ECO:0000256" key="1">
    <source>
        <dbReference type="ARBA" id="ARBA00007228"/>
    </source>
</evidence>
<keyword evidence="5" id="KW-0963">Cytoplasm</keyword>
<dbReference type="InterPro" id="IPR001537">
    <property type="entry name" value="SpoU_MeTrfase"/>
</dbReference>
<comment type="function">
    <text evidence="5">Catalyzes the formation of 2'O-methylated cytidine (Cm32) or 2'O-methylated uridine (Um32) at position 32 in tRNA.</text>
</comment>
<evidence type="ECO:0000256" key="4">
    <source>
        <dbReference type="ARBA" id="ARBA00022691"/>
    </source>
</evidence>
<keyword evidence="3 7" id="KW-0808">Transferase</keyword>
<evidence type="ECO:0000256" key="2">
    <source>
        <dbReference type="ARBA" id="ARBA00022603"/>
    </source>
</evidence>
<accession>A0A4R3Y5Y5</accession>
<dbReference type="InterPro" id="IPR029028">
    <property type="entry name" value="Alpha/beta_knot_MTases"/>
</dbReference>
<dbReference type="FunFam" id="3.40.1280.10:FF:000006">
    <property type="entry name" value="Uncharacterized tRNA/rRNA methyltransferase HI_0380"/>
    <property type="match status" value="1"/>
</dbReference>
<dbReference type="Proteomes" id="UP000305526">
    <property type="component" value="Unassembled WGS sequence"/>
</dbReference>
<dbReference type="PANTHER" id="PTHR42786:SF2">
    <property type="entry name" value="TRNA (CYTIDINE_URIDINE-2'-O-)-METHYLTRANSFERASE TRMJ"/>
    <property type="match status" value="1"/>
</dbReference>
<dbReference type="InterPro" id="IPR004384">
    <property type="entry name" value="RNA_MeTrfase_TrmJ/LasT"/>
</dbReference>
<dbReference type="GO" id="GO:0005829">
    <property type="term" value="C:cytosol"/>
    <property type="evidence" value="ECO:0007669"/>
    <property type="project" value="TreeGrafter"/>
</dbReference>
<dbReference type="NCBIfam" id="TIGR00050">
    <property type="entry name" value="rRNA_methyl_1"/>
    <property type="match status" value="1"/>
</dbReference>
<evidence type="ECO:0000313" key="9">
    <source>
        <dbReference type="Proteomes" id="UP000294619"/>
    </source>
</evidence>
<keyword evidence="2 5" id="KW-0489">Methyltransferase</keyword>
<dbReference type="SUPFAM" id="SSF75217">
    <property type="entry name" value="alpha/beta knot"/>
    <property type="match status" value="1"/>
</dbReference>
<feature type="domain" description="tRNA/rRNA methyltransferase SpoU type" evidence="6">
    <location>
        <begin position="8"/>
        <end position="158"/>
    </location>
</feature>
<organism evidence="7 9">
    <name type="scientific">Testudinibacter aquarius</name>
    <dbReference type="NCBI Taxonomy" id="1524974"/>
    <lineage>
        <taxon>Bacteria</taxon>
        <taxon>Pseudomonadati</taxon>
        <taxon>Pseudomonadota</taxon>
        <taxon>Gammaproteobacteria</taxon>
        <taxon>Pasteurellales</taxon>
        <taxon>Pasteurellaceae</taxon>
        <taxon>Testudinibacter</taxon>
    </lineage>
</organism>
<name>A0A4R3Y5Y5_9PAST</name>
<dbReference type="RefSeq" id="WP_132966649.1">
    <property type="nucleotide sequence ID" value="NZ_LEKL01000063.1"/>
</dbReference>
<proteinExistence type="inferred from homology"/>
<dbReference type="InterPro" id="IPR029026">
    <property type="entry name" value="tRNA_m1G_MTases_N"/>
</dbReference>
<dbReference type="GO" id="GO:0002128">
    <property type="term" value="P:tRNA nucleoside ribose methylation"/>
    <property type="evidence" value="ECO:0007669"/>
    <property type="project" value="TreeGrafter"/>
</dbReference>
<evidence type="ECO:0000256" key="3">
    <source>
        <dbReference type="ARBA" id="ARBA00022679"/>
    </source>
</evidence>
<sequence>MKIELKNIRIVLVETSHTGNIGSAARAMKTMGLSSLYLVAPKILPDEQAIALSAGANDIVESAVVVENFNQAVADCSLVIGTSARSRHLAIPQIDPRGCGEQAVQYAEQDSKVAIVFGRERVGLTNEELLKCGFHLNIPANPNYSSLNLAMAVQLVSYEVRMAMLSRQQPMQTALSNEIHDKPTQQELDYFFQQTEQLYRQLNFIQNSGVMPKLRGLYARADLRKNELNILQGMLAAVKKSTVASE</sequence>
<dbReference type="EMBL" id="SMCP01000005">
    <property type="protein sequence ID" value="TCV87197.1"/>
    <property type="molecule type" value="Genomic_DNA"/>
</dbReference>
<dbReference type="EC" id="2.1.1.200" evidence="5"/>